<name>A0A401TKR5_CHIPU</name>
<proteinExistence type="predicted"/>
<reference evidence="2 3" key="1">
    <citation type="journal article" date="2018" name="Nat. Ecol. Evol.">
        <title>Shark genomes provide insights into elasmobranch evolution and the origin of vertebrates.</title>
        <authorList>
            <person name="Hara Y"/>
            <person name="Yamaguchi K"/>
            <person name="Onimaru K"/>
            <person name="Kadota M"/>
            <person name="Koyanagi M"/>
            <person name="Keeley SD"/>
            <person name="Tatsumi K"/>
            <person name="Tanaka K"/>
            <person name="Motone F"/>
            <person name="Kageyama Y"/>
            <person name="Nozu R"/>
            <person name="Adachi N"/>
            <person name="Nishimura O"/>
            <person name="Nakagawa R"/>
            <person name="Tanegashima C"/>
            <person name="Kiyatake I"/>
            <person name="Matsumoto R"/>
            <person name="Murakumo K"/>
            <person name="Nishida K"/>
            <person name="Terakita A"/>
            <person name="Kuratani S"/>
            <person name="Sato K"/>
            <person name="Hyodo S Kuraku.S."/>
        </authorList>
    </citation>
    <scope>NUCLEOTIDE SEQUENCE [LARGE SCALE GENOMIC DNA]</scope>
</reference>
<accession>A0A401TKR5</accession>
<gene>
    <name evidence="2" type="ORF">chiPu_0027090</name>
</gene>
<feature type="compositionally biased region" description="Polar residues" evidence="1">
    <location>
        <begin position="148"/>
        <end position="164"/>
    </location>
</feature>
<feature type="non-terminal residue" evidence="2">
    <location>
        <position position="209"/>
    </location>
</feature>
<dbReference type="EMBL" id="BEZZ01094760">
    <property type="protein sequence ID" value="GCC43203.1"/>
    <property type="molecule type" value="Genomic_DNA"/>
</dbReference>
<evidence type="ECO:0000313" key="3">
    <source>
        <dbReference type="Proteomes" id="UP000287033"/>
    </source>
</evidence>
<feature type="region of interest" description="Disordered" evidence="1">
    <location>
        <begin position="102"/>
        <end position="179"/>
    </location>
</feature>
<organism evidence="2 3">
    <name type="scientific">Chiloscyllium punctatum</name>
    <name type="common">Brownbanded bambooshark</name>
    <name type="synonym">Hemiscyllium punctatum</name>
    <dbReference type="NCBI Taxonomy" id="137246"/>
    <lineage>
        <taxon>Eukaryota</taxon>
        <taxon>Metazoa</taxon>
        <taxon>Chordata</taxon>
        <taxon>Craniata</taxon>
        <taxon>Vertebrata</taxon>
        <taxon>Chondrichthyes</taxon>
        <taxon>Elasmobranchii</taxon>
        <taxon>Galeomorphii</taxon>
        <taxon>Galeoidea</taxon>
        <taxon>Orectolobiformes</taxon>
        <taxon>Hemiscylliidae</taxon>
        <taxon>Chiloscyllium</taxon>
    </lineage>
</organism>
<dbReference type="AlphaFoldDB" id="A0A401TKR5"/>
<dbReference type="OrthoDB" id="10012909at2759"/>
<comment type="caution">
    <text evidence="2">The sequence shown here is derived from an EMBL/GenBank/DDBJ whole genome shotgun (WGS) entry which is preliminary data.</text>
</comment>
<protein>
    <submittedName>
        <fullName evidence="2">Uncharacterized protein</fullName>
    </submittedName>
</protein>
<evidence type="ECO:0000256" key="1">
    <source>
        <dbReference type="SAM" id="MobiDB-lite"/>
    </source>
</evidence>
<keyword evidence="3" id="KW-1185">Reference proteome</keyword>
<evidence type="ECO:0000313" key="2">
    <source>
        <dbReference type="EMBL" id="GCC43203.1"/>
    </source>
</evidence>
<feature type="compositionally biased region" description="Polar residues" evidence="1">
    <location>
        <begin position="123"/>
        <end position="133"/>
    </location>
</feature>
<feature type="compositionally biased region" description="Polar residues" evidence="1">
    <location>
        <begin position="104"/>
        <end position="115"/>
    </location>
</feature>
<sequence length="209" mass="21592">MDSGSLMMSEIIDIPDDSSFSEDSCLVMAMQGGSQAMGCGPGMPESWAQEAELSPARSRACAWTGRSFSCSSPGRYSSGPGPGTLSQSCEMLETAAAAIASGPRTYSTSSDTSALQAGPESPCPSQRYNQSPGPQAPSRTLAPHRLSRSNSDPAICGSTATSGKASAPTMCPDTGRRRQESWVVVVKEGERGVVVGGDGGLETEQGRLM</sequence>
<dbReference type="Proteomes" id="UP000287033">
    <property type="component" value="Unassembled WGS sequence"/>
</dbReference>
<dbReference type="STRING" id="137246.A0A401TKR5"/>